<dbReference type="PATRIC" id="fig|1227499.3.peg.429"/>
<keyword evidence="2" id="KW-0378">Hydrolase</keyword>
<name>L9XLT2_9EURY</name>
<dbReference type="PANTHER" id="PTHR31793">
    <property type="entry name" value="4-HYDROXYBENZOYL-COA THIOESTERASE FAMILY MEMBER"/>
    <property type="match status" value="1"/>
</dbReference>
<dbReference type="AlphaFoldDB" id="L9XLT2"/>
<evidence type="ECO:0000256" key="2">
    <source>
        <dbReference type="ARBA" id="ARBA00022801"/>
    </source>
</evidence>
<dbReference type="RefSeq" id="WP_007257731.1">
    <property type="nucleotide sequence ID" value="NZ_AOHZ01000011.1"/>
</dbReference>
<evidence type="ECO:0000313" key="3">
    <source>
        <dbReference type="EMBL" id="ELY61618.1"/>
    </source>
</evidence>
<dbReference type="InterPro" id="IPR029069">
    <property type="entry name" value="HotDog_dom_sf"/>
</dbReference>
<dbReference type="EMBL" id="AOHZ01000011">
    <property type="protein sequence ID" value="ELY61618.1"/>
    <property type="molecule type" value="Genomic_DNA"/>
</dbReference>
<gene>
    <name evidence="3" type="ORF">C493_02101</name>
</gene>
<dbReference type="SUPFAM" id="SSF54637">
    <property type="entry name" value="Thioesterase/thiol ester dehydrase-isomerase"/>
    <property type="match status" value="1"/>
</dbReference>
<dbReference type="PANTHER" id="PTHR31793:SF27">
    <property type="entry name" value="NOVEL THIOESTERASE SUPERFAMILY DOMAIN AND SAPOSIN A-TYPE DOMAIN CONTAINING PROTEIN (0610012H03RIK)"/>
    <property type="match status" value="1"/>
</dbReference>
<comment type="similarity">
    <text evidence="1">Belongs to the 4-hydroxybenzoyl-CoA thioesterase family.</text>
</comment>
<dbReference type="Proteomes" id="UP000011602">
    <property type="component" value="Unassembled WGS sequence"/>
</dbReference>
<accession>L9XLT2</accession>
<dbReference type="eggNOG" id="arCOG01137">
    <property type="taxonomic scope" value="Archaea"/>
</dbReference>
<dbReference type="Gene3D" id="3.10.129.10">
    <property type="entry name" value="Hotdog Thioesterase"/>
    <property type="match status" value="1"/>
</dbReference>
<dbReference type="OrthoDB" id="56956at2157"/>
<organism evidence="3 4">
    <name type="scientific">Natronolimnohabitans innermongolicus JCM 12255</name>
    <dbReference type="NCBI Taxonomy" id="1227499"/>
    <lineage>
        <taxon>Archaea</taxon>
        <taxon>Methanobacteriati</taxon>
        <taxon>Methanobacteriota</taxon>
        <taxon>Stenosarchaea group</taxon>
        <taxon>Halobacteria</taxon>
        <taxon>Halobacteriales</taxon>
        <taxon>Natrialbaceae</taxon>
        <taxon>Natronolimnohabitans</taxon>
    </lineage>
</organism>
<evidence type="ECO:0000313" key="4">
    <source>
        <dbReference type="Proteomes" id="UP000011602"/>
    </source>
</evidence>
<dbReference type="CDD" id="cd00586">
    <property type="entry name" value="4HBT"/>
    <property type="match status" value="1"/>
</dbReference>
<dbReference type="Pfam" id="PF13279">
    <property type="entry name" value="4HBT_2"/>
    <property type="match status" value="1"/>
</dbReference>
<protein>
    <submittedName>
        <fullName evidence="3">Thioesterase superfamily protein</fullName>
    </submittedName>
</protein>
<sequence length="140" mass="15512">MSDSFTVTVPVRYRDLDPLDHVNHAVYASYLETARTDYLEEVVDVEAADINFVIANLEIDYRRPIISGDEPEVALWVSRLGDSSCTMEYEIRVDETVAATAETTMVHVDPDSKGSSSIPDEIRDAIAVYEGLEAETPPTA</sequence>
<keyword evidence="4" id="KW-1185">Reference proteome</keyword>
<dbReference type="GO" id="GO:0047617">
    <property type="term" value="F:fatty acyl-CoA hydrolase activity"/>
    <property type="evidence" value="ECO:0007669"/>
    <property type="project" value="TreeGrafter"/>
</dbReference>
<dbReference type="STRING" id="1227499.C493_02101"/>
<comment type="caution">
    <text evidence="3">The sequence shown here is derived from an EMBL/GenBank/DDBJ whole genome shotgun (WGS) entry which is preliminary data.</text>
</comment>
<dbReference type="InterPro" id="IPR050563">
    <property type="entry name" value="4-hydroxybenzoyl-CoA_TE"/>
</dbReference>
<proteinExistence type="inferred from homology"/>
<reference evidence="3 4" key="1">
    <citation type="journal article" date="2014" name="PLoS Genet.">
        <title>Phylogenetically driven sequencing of extremely halophilic archaea reveals strategies for static and dynamic osmo-response.</title>
        <authorList>
            <person name="Becker E.A."/>
            <person name="Seitzer P.M."/>
            <person name="Tritt A."/>
            <person name="Larsen D."/>
            <person name="Krusor M."/>
            <person name="Yao A.I."/>
            <person name="Wu D."/>
            <person name="Madern D."/>
            <person name="Eisen J.A."/>
            <person name="Darling A.E."/>
            <person name="Facciotti M.T."/>
        </authorList>
    </citation>
    <scope>NUCLEOTIDE SEQUENCE [LARGE SCALE GENOMIC DNA]</scope>
    <source>
        <strain evidence="3 4">JCM 12255</strain>
    </source>
</reference>
<evidence type="ECO:0000256" key="1">
    <source>
        <dbReference type="ARBA" id="ARBA00005953"/>
    </source>
</evidence>